<reference evidence="2" key="1">
    <citation type="submission" date="2013-01" db="EMBL/GenBank/DDBJ databases">
        <title>Draft Genome Sequence of a Mulberry Tree, Morus notabilis C.K. Schneid.</title>
        <authorList>
            <person name="He N."/>
            <person name="Zhao S."/>
        </authorList>
    </citation>
    <scope>NUCLEOTIDE SEQUENCE</scope>
</reference>
<gene>
    <name evidence="1" type="ORF">L484_000938</name>
</gene>
<organism evidence="1 2">
    <name type="scientific">Morus notabilis</name>
    <dbReference type="NCBI Taxonomy" id="981085"/>
    <lineage>
        <taxon>Eukaryota</taxon>
        <taxon>Viridiplantae</taxon>
        <taxon>Streptophyta</taxon>
        <taxon>Embryophyta</taxon>
        <taxon>Tracheophyta</taxon>
        <taxon>Spermatophyta</taxon>
        <taxon>Magnoliopsida</taxon>
        <taxon>eudicotyledons</taxon>
        <taxon>Gunneridae</taxon>
        <taxon>Pentapetalae</taxon>
        <taxon>rosids</taxon>
        <taxon>fabids</taxon>
        <taxon>Rosales</taxon>
        <taxon>Moraceae</taxon>
        <taxon>Moreae</taxon>
        <taxon>Morus</taxon>
    </lineage>
</organism>
<sequence>MSPTNESPTMVPLYRPNHIAAISTSAHLDVCPYKTMAVICICADPIGCPPLICLTVVPVT</sequence>
<dbReference type="Proteomes" id="UP000030645">
    <property type="component" value="Unassembled WGS sequence"/>
</dbReference>
<keyword evidence="2" id="KW-1185">Reference proteome</keyword>
<protein>
    <submittedName>
        <fullName evidence="1">Uncharacterized protein</fullName>
    </submittedName>
</protein>
<name>W9RVF9_9ROSA</name>
<dbReference type="AlphaFoldDB" id="W9RVF9"/>
<dbReference type="EMBL" id="KE345711">
    <property type="protein sequence ID" value="EXC12152.1"/>
    <property type="molecule type" value="Genomic_DNA"/>
</dbReference>
<accession>W9RVF9</accession>
<evidence type="ECO:0000313" key="2">
    <source>
        <dbReference type="Proteomes" id="UP000030645"/>
    </source>
</evidence>
<evidence type="ECO:0000313" key="1">
    <source>
        <dbReference type="EMBL" id="EXC12152.1"/>
    </source>
</evidence>
<proteinExistence type="predicted"/>